<keyword evidence="2" id="KW-1185">Reference proteome</keyword>
<dbReference type="EMBL" id="JAMZDX010000004">
    <property type="protein sequence ID" value="MCP2311300.1"/>
    <property type="molecule type" value="Genomic_DNA"/>
</dbReference>
<dbReference type="RefSeq" id="WP_253799926.1">
    <property type="nucleotide sequence ID" value="NZ_BAAAUB010000090.1"/>
</dbReference>
<organism evidence="1 2">
    <name type="scientific">Kitasatospora paracochleata</name>
    <dbReference type="NCBI Taxonomy" id="58354"/>
    <lineage>
        <taxon>Bacteria</taxon>
        <taxon>Bacillati</taxon>
        <taxon>Actinomycetota</taxon>
        <taxon>Actinomycetes</taxon>
        <taxon>Kitasatosporales</taxon>
        <taxon>Streptomycetaceae</taxon>
        <taxon>Kitasatospora</taxon>
    </lineage>
</organism>
<evidence type="ECO:0000313" key="1">
    <source>
        <dbReference type="EMBL" id="MCP2311300.1"/>
    </source>
</evidence>
<evidence type="ECO:0000313" key="2">
    <source>
        <dbReference type="Proteomes" id="UP001206483"/>
    </source>
</evidence>
<comment type="caution">
    <text evidence="1">The sequence shown here is derived from an EMBL/GenBank/DDBJ whole genome shotgun (WGS) entry which is preliminary data.</text>
</comment>
<name>A0ABT1J1I1_9ACTN</name>
<dbReference type="Proteomes" id="UP001206483">
    <property type="component" value="Unassembled WGS sequence"/>
</dbReference>
<accession>A0ABT1J1I1</accession>
<protein>
    <submittedName>
        <fullName evidence="1">Uncharacterized protein</fullName>
    </submittedName>
</protein>
<proteinExistence type="predicted"/>
<sequence length="152" mass="17722">MSETEPSAPALSYFRAAPALWSAWDIPGWREDSRLRTFYTCFLHPNIGWDLVEEKRRLARDAAWAARLRTSLEYLLEQQPATLGTWHSLTQADLHLYSEGELYGYLLDLHAFLFGDRPSPPDDPDPDRPTPPAHWTYWTRNSWRAGRAPWEH</sequence>
<gene>
    <name evidence="1" type="ORF">FHR36_004463</name>
</gene>
<reference evidence="1 2" key="1">
    <citation type="submission" date="2022-06" db="EMBL/GenBank/DDBJ databases">
        <title>Sequencing the genomes of 1000 actinobacteria strains.</title>
        <authorList>
            <person name="Klenk H.-P."/>
        </authorList>
    </citation>
    <scope>NUCLEOTIDE SEQUENCE [LARGE SCALE GENOMIC DNA]</scope>
    <source>
        <strain evidence="1 2">DSM 41656</strain>
    </source>
</reference>